<keyword evidence="2" id="KW-1133">Transmembrane helix</keyword>
<sequence>MQTERSASLIDTQFFGSYERNSYQKGYLRIERGVTRPYSDDRTGVEYDHESSSVPGVSQFILPDSVEGKPQSMRLDAYLKGKLETQTDPIGQCSVNDHGLCPLSPPGGGNSSSSGDGRESDTDHECGPGTISSGNQCIAVIYHTQDNLNASQTKLNPAIYVATYIAVTLLVLVGVILLSKSIYALIKAYKDFYASVGKEENSPEPEQKTELPVTAYQLAELHQVGQPLACYDMRPQWIRIWQAYRDMLLRVVICVLLFALAAILIFLSEVFQGQIQDPQLRLSVGLVGIIPCFFSGVEWLIMKHMVAREIPASLLVCTKGLIVIYPKVVDVLHWDEVKGPLIVEERKKKRKSYKLRRIKGEPLVFNDAYEDSESLIELVRQQIQRG</sequence>
<proteinExistence type="predicted"/>
<accession>A0A401ZXB2</accession>
<evidence type="ECO:0000256" key="2">
    <source>
        <dbReference type="SAM" id="Phobius"/>
    </source>
</evidence>
<feature type="region of interest" description="Disordered" evidence="1">
    <location>
        <begin position="101"/>
        <end position="128"/>
    </location>
</feature>
<feature type="region of interest" description="Disordered" evidence="1">
    <location>
        <begin position="34"/>
        <end position="53"/>
    </location>
</feature>
<feature type="transmembrane region" description="Helical" evidence="2">
    <location>
        <begin position="158"/>
        <end position="178"/>
    </location>
</feature>
<feature type="transmembrane region" description="Helical" evidence="2">
    <location>
        <begin position="247"/>
        <end position="268"/>
    </location>
</feature>
<organism evidence="3 4">
    <name type="scientific">Tengunoibacter tsumagoiensis</name>
    <dbReference type="NCBI Taxonomy" id="2014871"/>
    <lineage>
        <taxon>Bacteria</taxon>
        <taxon>Bacillati</taxon>
        <taxon>Chloroflexota</taxon>
        <taxon>Ktedonobacteria</taxon>
        <taxon>Ktedonobacterales</taxon>
        <taxon>Dictyobacteraceae</taxon>
        <taxon>Tengunoibacter</taxon>
    </lineage>
</organism>
<name>A0A401ZXB2_9CHLR</name>
<keyword evidence="4" id="KW-1185">Reference proteome</keyword>
<feature type="transmembrane region" description="Helical" evidence="2">
    <location>
        <begin position="280"/>
        <end position="301"/>
    </location>
</feature>
<reference evidence="4" key="1">
    <citation type="submission" date="2018-12" db="EMBL/GenBank/DDBJ databases">
        <title>Tengunoibacter tsumagoiensis gen. nov., sp. nov., Dictyobacter kobayashii sp. nov., D. alpinus sp. nov., and D. joshuensis sp. nov. and description of Dictyobacteraceae fam. nov. within the order Ktedonobacterales isolated from Tengu-no-mugimeshi.</title>
        <authorList>
            <person name="Wang C.M."/>
            <person name="Zheng Y."/>
            <person name="Sakai Y."/>
            <person name="Toyoda A."/>
            <person name="Minakuchi Y."/>
            <person name="Abe K."/>
            <person name="Yokota A."/>
            <person name="Yabe S."/>
        </authorList>
    </citation>
    <scope>NUCLEOTIDE SEQUENCE [LARGE SCALE GENOMIC DNA]</scope>
    <source>
        <strain evidence="4">Uno3</strain>
    </source>
</reference>
<feature type="compositionally biased region" description="Basic and acidic residues" evidence="1">
    <location>
        <begin position="34"/>
        <end position="51"/>
    </location>
</feature>
<comment type="caution">
    <text evidence="3">The sequence shown here is derived from an EMBL/GenBank/DDBJ whole genome shotgun (WGS) entry which is preliminary data.</text>
</comment>
<protein>
    <submittedName>
        <fullName evidence="3">Uncharacterized protein</fullName>
    </submittedName>
</protein>
<dbReference type="Proteomes" id="UP000287352">
    <property type="component" value="Unassembled WGS sequence"/>
</dbReference>
<evidence type="ECO:0000256" key="1">
    <source>
        <dbReference type="SAM" id="MobiDB-lite"/>
    </source>
</evidence>
<keyword evidence="2" id="KW-0472">Membrane</keyword>
<keyword evidence="2" id="KW-0812">Transmembrane</keyword>
<dbReference type="AlphaFoldDB" id="A0A401ZXB2"/>
<feature type="compositionally biased region" description="Basic and acidic residues" evidence="1">
    <location>
        <begin position="116"/>
        <end position="126"/>
    </location>
</feature>
<dbReference type="EMBL" id="BIFR01000001">
    <property type="protein sequence ID" value="GCE11484.1"/>
    <property type="molecule type" value="Genomic_DNA"/>
</dbReference>
<evidence type="ECO:0000313" key="4">
    <source>
        <dbReference type="Proteomes" id="UP000287352"/>
    </source>
</evidence>
<gene>
    <name evidence="3" type="ORF">KTT_13430</name>
</gene>
<evidence type="ECO:0000313" key="3">
    <source>
        <dbReference type="EMBL" id="GCE11484.1"/>
    </source>
</evidence>